<accession>A0ABS3DPZ4</accession>
<name>A0ABS3DPZ4_9BACT</name>
<protein>
    <recommendedName>
        <fullName evidence="3">CdiI immunity protein domain-containing protein</fullName>
    </recommendedName>
</protein>
<reference evidence="1 2" key="1">
    <citation type="submission" date="2021-02" db="EMBL/GenBank/DDBJ databases">
        <title>De Novo genome assembly of isolated myxobacteria.</title>
        <authorList>
            <person name="Stevens D.C."/>
        </authorList>
    </citation>
    <scope>NUCLEOTIDE SEQUENCE [LARGE SCALE GENOMIC DNA]</scope>
    <source>
        <strain evidence="1 2">ATCC 29039</strain>
    </source>
</reference>
<keyword evidence="2" id="KW-1185">Reference proteome</keyword>
<organism evidence="1 2">
    <name type="scientific">Corallococcus macrosporus</name>
    <dbReference type="NCBI Taxonomy" id="35"/>
    <lineage>
        <taxon>Bacteria</taxon>
        <taxon>Pseudomonadati</taxon>
        <taxon>Myxococcota</taxon>
        <taxon>Myxococcia</taxon>
        <taxon>Myxococcales</taxon>
        <taxon>Cystobacterineae</taxon>
        <taxon>Myxococcaceae</taxon>
        <taxon>Corallococcus</taxon>
    </lineage>
</organism>
<sequence>MPEGCQYDAREEFQRDRATLADLGLESFLGADGLTDLLSLFSQDNLPAVELIRMIQRLHTPGYEQARFHVSAATADGVIAPDLPPGFYWQDELARVLDWAESQGRKP</sequence>
<evidence type="ECO:0000313" key="2">
    <source>
        <dbReference type="Proteomes" id="UP000664052"/>
    </source>
</evidence>
<evidence type="ECO:0008006" key="3">
    <source>
        <dbReference type="Google" id="ProtNLM"/>
    </source>
</evidence>
<proteinExistence type="predicted"/>
<dbReference type="RefSeq" id="WP_207057886.1">
    <property type="nucleotide sequence ID" value="NZ_JAFIMU010000017.1"/>
</dbReference>
<evidence type="ECO:0000313" key="1">
    <source>
        <dbReference type="EMBL" id="MBN8233362.1"/>
    </source>
</evidence>
<dbReference type="Proteomes" id="UP000664052">
    <property type="component" value="Unassembled WGS sequence"/>
</dbReference>
<dbReference type="EMBL" id="JAFIMU010000017">
    <property type="protein sequence ID" value="MBN8233362.1"/>
    <property type="molecule type" value="Genomic_DNA"/>
</dbReference>
<comment type="caution">
    <text evidence="1">The sequence shown here is derived from an EMBL/GenBank/DDBJ whole genome shotgun (WGS) entry which is preliminary data.</text>
</comment>
<gene>
    <name evidence="1" type="ORF">JYK02_38180</name>
</gene>